<keyword evidence="2" id="KW-1185">Reference proteome</keyword>
<protein>
    <submittedName>
        <fullName evidence="1">Pathogenicity island protein</fullName>
    </submittedName>
</protein>
<dbReference type="Proteomes" id="UP000681586">
    <property type="component" value="Unassembled WGS sequence"/>
</dbReference>
<accession>A0ABS5MN37</accession>
<gene>
    <name evidence="1" type="ORF">JJQ58_07560</name>
</gene>
<proteinExistence type="predicted"/>
<comment type="caution">
    <text evidence="1">The sequence shown here is derived from an EMBL/GenBank/DDBJ whole genome shotgun (WGS) entry which is preliminary data.</text>
</comment>
<reference evidence="1 2" key="1">
    <citation type="submission" date="2021-05" db="EMBL/GenBank/DDBJ databases">
        <title>Staphylococcus fleurettii isolated from lake water in First Nation community in Manitoba, Canada.</title>
        <authorList>
            <person name="Bashar S."/>
            <person name="Murdock A."/>
            <person name="Patidar R."/>
            <person name="Golding G."/>
            <person name="Farenhorst A."/>
            <person name="Kumar A."/>
        </authorList>
    </citation>
    <scope>NUCLEOTIDE SEQUENCE [LARGE SCALE GENOMIC DNA]</scope>
    <source>
        <strain evidence="1 2">SF002</strain>
    </source>
</reference>
<evidence type="ECO:0000313" key="2">
    <source>
        <dbReference type="Proteomes" id="UP000681586"/>
    </source>
</evidence>
<name>A0ABS5MN37_9STAP</name>
<organism evidence="1 2">
    <name type="scientific">Mammaliicoccus fleurettii</name>
    <dbReference type="NCBI Taxonomy" id="150056"/>
    <lineage>
        <taxon>Bacteria</taxon>
        <taxon>Bacillati</taxon>
        <taxon>Bacillota</taxon>
        <taxon>Bacilli</taxon>
        <taxon>Bacillales</taxon>
        <taxon>Staphylococcaceae</taxon>
        <taxon>Mammaliicoccus</taxon>
    </lineage>
</organism>
<dbReference type="EMBL" id="JAGXBM010000009">
    <property type="protein sequence ID" value="MBS3697321.1"/>
    <property type="molecule type" value="Genomic_DNA"/>
</dbReference>
<evidence type="ECO:0000313" key="1">
    <source>
        <dbReference type="EMBL" id="MBS3697321.1"/>
    </source>
</evidence>
<sequence length="91" mass="10708">MLVKEKTFDDRARDIGLMIGVSSELYMWTVSRQSTLYMECINELWYVWRETYDKNKSACTSYKNIAQGDDFSIVLTGAKKYINYVKQLRGE</sequence>
<dbReference type="RefSeq" id="WP_203153930.1">
    <property type="nucleotide sequence ID" value="NZ_JAEPSA010000011.1"/>
</dbReference>